<accession>A0A0F9BGA5</accession>
<gene>
    <name evidence="2" type="ORF">LCGC14_2793210</name>
</gene>
<proteinExistence type="predicted"/>
<name>A0A0F9BGA5_9ZZZZ</name>
<feature type="compositionally biased region" description="Basic and acidic residues" evidence="1">
    <location>
        <begin position="9"/>
        <end position="28"/>
    </location>
</feature>
<sequence length="34" mass="4014">EYGDLKLATLEHHRDNQQKNAEHVDDVKPTLSRR</sequence>
<evidence type="ECO:0000256" key="1">
    <source>
        <dbReference type="SAM" id="MobiDB-lite"/>
    </source>
</evidence>
<evidence type="ECO:0000313" key="2">
    <source>
        <dbReference type="EMBL" id="KKK83456.1"/>
    </source>
</evidence>
<comment type="caution">
    <text evidence="2">The sequence shown here is derived from an EMBL/GenBank/DDBJ whole genome shotgun (WGS) entry which is preliminary data.</text>
</comment>
<protein>
    <submittedName>
        <fullName evidence="2">Uncharacterized protein</fullName>
    </submittedName>
</protein>
<dbReference type="EMBL" id="LAZR01052213">
    <property type="protein sequence ID" value="KKK83456.1"/>
    <property type="molecule type" value="Genomic_DNA"/>
</dbReference>
<reference evidence="2" key="1">
    <citation type="journal article" date="2015" name="Nature">
        <title>Complex archaea that bridge the gap between prokaryotes and eukaryotes.</title>
        <authorList>
            <person name="Spang A."/>
            <person name="Saw J.H."/>
            <person name="Jorgensen S.L."/>
            <person name="Zaremba-Niedzwiedzka K."/>
            <person name="Martijn J."/>
            <person name="Lind A.E."/>
            <person name="van Eijk R."/>
            <person name="Schleper C."/>
            <person name="Guy L."/>
            <person name="Ettema T.J."/>
        </authorList>
    </citation>
    <scope>NUCLEOTIDE SEQUENCE</scope>
</reference>
<dbReference type="AlphaFoldDB" id="A0A0F9BGA5"/>
<organism evidence="2">
    <name type="scientific">marine sediment metagenome</name>
    <dbReference type="NCBI Taxonomy" id="412755"/>
    <lineage>
        <taxon>unclassified sequences</taxon>
        <taxon>metagenomes</taxon>
        <taxon>ecological metagenomes</taxon>
    </lineage>
</organism>
<feature type="non-terminal residue" evidence="2">
    <location>
        <position position="1"/>
    </location>
</feature>
<feature type="region of interest" description="Disordered" evidence="1">
    <location>
        <begin position="1"/>
        <end position="34"/>
    </location>
</feature>